<name>A0A8J4Y9Q0_CHIOP</name>
<dbReference type="AlphaFoldDB" id="A0A8J4Y9Q0"/>
<proteinExistence type="predicted"/>
<evidence type="ECO:0000313" key="3">
    <source>
        <dbReference type="Proteomes" id="UP000770661"/>
    </source>
</evidence>
<evidence type="ECO:0000313" key="2">
    <source>
        <dbReference type="EMBL" id="KAG0723925.1"/>
    </source>
</evidence>
<dbReference type="EMBL" id="JACEEZ010007596">
    <property type="protein sequence ID" value="KAG0723925.1"/>
    <property type="molecule type" value="Genomic_DNA"/>
</dbReference>
<feature type="region of interest" description="Disordered" evidence="1">
    <location>
        <begin position="1"/>
        <end position="25"/>
    </location>
</feature>
<comment type="caution">
    <text evidence="2">The sequence shown here is derived from an EMBL/GenBank/DDBJ whole genome shotgun (WGS) entry which is preliminary data.</text>
</comment>
<reference evidence="2" key="1">
    <citation type="submission" date="2020-07" db="EMBL/GenBank/DDBJ databases">
        <title>The High-quality genome of the commercially important snow crab, Chionoecetes opilio.</title>
        <authorList>
            <person name="Jeong J.-H."/>
            <person name="Ryu S."/>
        </authorList>
    </citation>
    <scope>NUCLEOTIDE SEQUENCE</scope>
    <source>
        <strain evidence="2">MADBK_172401_WGS</strain>
        <tissue evidence="2">Digestive gland</tissue>
    </source>
</reference>
<dbReference type="Proteomes" id="UP000770661">
    <property type="component" value="Unassembled WGS sequence"/>
</dbReference>
<gene>
    <name evidence="2" type="ORF">GWK47_041695</name>
</gene>
<dbReference type="OrthoDB" id="6763534at2759"/>
<organism evidence="2 3">
    <name type="scientific">Chionoecetes opilio</name>
    <name type="common">Atlantic snow crab</name>
    <name type="synonym">Cancer opilio</name>
    <dbReference type="NCBI Taxonomy" id="41210"/>
    <lineage>
        <taxon>Eukaryota</taxon>
        <taxon>Metazoa</taxon>
        <taxon>Ecdysozoa</taxon>
        <taxon>Arthropoda</taxon>
        <taxon>Crustacea</taxon>
        <taxon>Multicrustacea</taxon>
        <taxon>Malacostraca</taxon>
        <taxon>Eumalacostraca</taxon>
        <taxon>Eucarida</taxon>
        <taxon>Decapoda</taxon>
        <taxon>Pleocyemata</taxon>
        <taxon>Brachyura</taxon>
        <taxon>Eubrachyura</taxon>
        <taxon>Majoidea</taxon>
        <taxon>Majidae</taxon>
        <taxon>Chionoecetes</taxon>
    </lineage>
</organism>
<sequence length="206" mass="23148">MTKDETENVYNIRMKPPPQGPAQRGYLEGDRNPFGVDPFCWNRKLKMSEVLAHPLGPLFHGHFPNGDGVSPSQQGCPRRELERKFLLRGIPPALCYHNLWVSLGQKLKGERQHFFKLAGPSTDHIVHEGAKAGHLCWFDVYKGHPKNANGQQKGHRALSRTSTGGQHPAVEKISGFLTSKSHQVPGRKMEKNHRQGELRAKGCIHM</sequence>
<protein>
    <submittedName>
        <fullName evidence="2">Uncharacterized protein</fullName>
    </submittedName>
</protein>
<accession>A0A8J4Y9Q0</accession>
<evidence type="ECO:0000256" key="1">
    <source>
        <dbReference type="SAM" id="MobiDB-lite"/>
    </source>
</evidence>
<keyword evidence="3" id="KW-1185">Reference proteome</keyword>
<feature type="region of interest" description="Disordered" evidence="1">
    <location>
        <begin position="147"/>
        <end position="168"/>
    </location>
</feature>